<proteinExistence type="predicted"/>
<name>A0ACD0NQF8_9BASI</name>
<reference evidence="1 2" key="1">
    <citation type="journal article" date="2018" name="Mol. Biol. Evol.">
        <title>Broad Genomic Sampling Reveals a Smut Pathogenic Ancestry of the Fungal Clade Ustilaginomycotina.</title>
        <authorList>
            <person name="Kijpornyongpan T."/>
            <person name="Mondo S.J."/>
            <person name="Barry K."/>
            <person name="Sandor L."/>
            <person name="Lee J."/>
            <person name="Lipzen A."/>
            <person name="Pangilinan J."/>
            <person name="LaButti K."/>
            <person name="Hainaut M."/>
            <person name="Henrissat B."/>
            <person name="Grigoriev I.V."/>
            <person name="Spatafora J.W."/>
            <person name="Aime M.C."/>
        </authorList>
    </citation>
    <scope>NUCLEOTIDE SEQUENCE [LARGE SCALE GENOMIC DNA]</scope>
    <source>
        <strain evidence="1 2">SA 807</strain>
    </source>
</reference>
<protein>
    <submittedName>
        <fullName evidence="1">Uncharacterized protein</fullName>
    </submittedName>
</protein>
<accession>A0ACD0NQF8</accession>
<keyword evidence="2" id="KW-1185">Reference proteome</keyword>
<dbReference type="Proteomes" id="UP000245626">
    <property type="component" value="Unassembled WGS sequence"/>
</dbReference>
<dbReference type="EMBL" id="KZ820281">
    <property type="protein sequence ID" value="PWN48036.1"/>
    <property type="molecule type" value="Genomic_DNA"/>
</dbReference>
<sequence length="72" mass="8216">MGRRARRAIRSELRRRKRWRAHATGPARSDANSLFPNSFLLPSPHGLPLKSSSHHTILLLLFRFSPICGGRE</sequence>
<organism evidence="1 2">
    <name type="scientific">Violaceomyces palustris</name>
    <dbReference type="NCBI Taxonomy" id="1673888"/>
    <lineage>
        <taxon>Eukaryota</taxon>
        <taxon>Fungi</taxon>
        <taxon>Dikarya</taxon>
        <taxon>Basidiomycota</taxon>
        <taxon>Ustilaginomycotina</taxon>
        <taxon>Ustilaginomycetes</taxon>
        <taxon>Violaceomycetales</taxon>
        <taxon>Violaceomycetaceae</taxon>
        <taxon>Violaceomyces</taxon>
    </lineage>
</organism>
<evidence type="ECO:0000313" key="2">
    <source>
        <dbReference type="Proteomes" id="UP000245626"/>
    </source>
</evidence>
<evidence type="ECO:0000313" key="1">
    <source>
        <dbReference type="EMBL" id="PWN48036.1"/>
    </source>
</evidence>
<gene>
    <name evidence="1" type="ORF">IE53DRAFT_389791</name>
</gene>